<feature type="coiled-coil region" evidence="1">
    <location>
        <begin position="4"/>
        <end position="31"/>
    </location>
</feature>
<comment type="caution">
    <text evidence="2">The sequence shown here is derived from an EMBL/GenBank/DDBJ whole genome shotgun (WGS) entry which is preliminary data.</text>
</comment>
<reference evidence="2" key="1">
    <citation type="journal article" date="2014" name="Front. Microbiol.">
        <title>High frequency of phylogenetically diverse reductive dehalogenase-homologous genes in deep subseafloor sedimentary metagenomes.</title>
        <authorList>
            <person name="Kawai M."/>
            <person name="Futagami T."/>
            <person name="Toyoda A."/>
            <person name="Takaki Y."/>
            <person name="Nishi S."/>
            <person name="Hori S."/>
            <person name="Arai W."/>
            <person name="Tsubouchi T."/>
            <person name="Morono Y."/>
            <person name="Uchiyama I."/>
            <person name="Ito T."/>
            <person name="Fujiyama A."/>
            <person name="Inagaki F."/>
            <person name="Takami H."/>
        </authorList>
    </citation>
    <scope>NUCLEOTIDE SEQUENCE</scope>
    <source>
        <strain evidence="2">Expedition CK06-06</strain>
    </source>
</reference>
<sequence length="34" mass="4121">LKRISGLEIQERDIKVELKEIKKRLTRLETKEKV</sequence>
<name>X0ZT17_9ZZZZ</name>
<dbReference type="AlphaFoldDB" id="X0ZT17"/>
<proteinExistence type="predicted"/>
<keyword evidence="1" id="KW-0175">Coiled coil</keyword>
<accession>X0ZT17</accession>
<organism evidence="2">
    <name type="scientific">marine sediment metagenome</name>
    <dbReference type="NCBI Taxonomy" id="412755"/>
    <lineage>
        <taxon>unclassified sequences</taxon>
        <taxon>metagenomes</taxon>
        <taxon>ecological metagenomes</taxon>
    </lineage>
</organism>
<protein>
    <submittedName>
        <fullName evidence="2">Uncharacterized protein</fullName>
    </submittedName>
</protein>
<feature type="non-terminal residue" evidence="2">
    <location>
        <position position="1"/>
    </location>
</feature>
<gene>
    <name evidence="2" type="ORF">S01H4_17383</name>
</gene>
<dbReference type="EMBL" id="BART01007651">
    <property type="protein sequence ID" value="GAG61177.1"/>
    <property type="molecule type" value="Genomic_DNA"/>
</dbReference>
<evidence type="ECO:0000256" key="1">
    <source>
        <dbReference type="SAM" id="Coils"/>
    </source>
</evidence>
<evidence type="ECO:0000313" key="2">
    <source>
        <dbReference type="EMBL" id="GAG61177.1"/>
    </source>
</evidence>